<dbReference type="PANTHER" id="PTHR48020:SF12">
    <property type="entry name" value="PROTON MYO-INOSITOL COTRANSPORTER"/>
    <property type="match status" value="1"/>
</dbReference>
<protein>
    <recommendedName>
        <fullName evidence="9">Major facilitator superfamily (MFS) profile domain-containing protein</fullName>
    </recommendedName>
</protein>
<feature type="compositionally biased region" description="Basic residues" evidence="7">
    <location>
        <begin position="207"/>
        <end position="218"/>
    </location>
</feature>
<feature type="transmembrane region" description="Helical" evidence="8">
    <location>
        <begin position="40"/>
        <end position="65"/>
    </location>
</feature>
<dbReference type="Pfam" id="PF00083">
    <property type="entry name" value="Sugar_tr"/>
    <property type="match status" value="3"/>
</dbReference>
<keyword evidence="3" id="KW-0813">Transport</keyword>
<evidence type="ECO:0000256" key="3">
    <source>
        <dbReference type="ARBA" id="ARBA00022448"/>
    </source>
</evidence>
<keyword evidence="4 8" id="KW-0812">Transmembrane</keyword>
<dbReference type="GO" id="GO:0016020">
    <property type="term" value="C:membrane"/>
    <property type="evidence" value="ECO:0007669"/>
    <property type="project" value="UniProtKB-SubCell"/>
</dbReference>
<feature type="transmembrane region" description="Helical" evidence="8">
    <location>
        <begin position="441"/>
        <end position="461"/>
    </location>
</feature>
<evidence type="ECO:0000256" key="4">
    <source>
        <dbReference type="ARBA" id="ARBA00022692"/>
    </source>
</evidence>
<dbReference type="GO" id="GO:0022857">
    <property type="term" value="F:transmembrane transporter activity"/>
    <property type="evidence" value="ECO:0007669"/>
    <property type="project" value="InterPro"/>
</dbReference>
<name>A0AAW1NZM1_9CHLO</name>
<feature type="transmembrane region" description="Helical" evidence="8">
    <location>
        <begin position="117"/>
        <end position="138"/>
    </location>
</feature>
<dbReference type="AlphaFoldDB" id="A0AAW1NZM1"/>
<evidence type="ECO:0000256" key="6">
    <source>
        <dbReference type="ARBA" id="ARBA00023136"/>
    </source>
</evidence>
<keyword evidence="5 8" id="KW-1133">Transmembrane helix</keyword>
<feature type="transmembrane region" description="Helical" evidence="8">
    <location>
        <begin position="593"/>
        <end position="615"/>
    </location>
</feature>
<organism evidence="10 11">
    <name type="scientific">Symbiochloris irregularis</name>
    <dbReference type="NCBI Taxonomy" id="706552"/>
    <lineage>
        <taxon>Eukaryota</taxon>
        <taxon>Viridiplantae</taxon>
        <taxon>Chlorophyta</taxon>
        <taxon>core chlorophytes</taxon>
        <taxon>Trebouxiophyceae</taxon>
        <taxon>Trebouxiales</taxon>
        <taxon>Trebouxiaceae</taxon>
        <taxon>Symbiochloris</taxon>
    </lineage>
</organism>
<gene>
    <name evidence="10" type="ORF">WJX73_005311</name>
</gene>
<feature type="region of interest" description="Disordered" evidence="7">
    <location>
        <begin position="207"/>
        <end position="309"/>
    </location>
</feature>
<evidence type="ECO:0000313" key="11">
    <source>
        <dbReference type="Proteomes" id="UP001465755"/>
    </source>
</evidence>
<dbReference type="PROSITE" id="PS00216">
    <property type="entry name" value="SUGAR_TRANSPORT_1"/>
    <property type="match status" value="1"/>
</dbReference>
<comment type="caution">
    <text evidence="10">The sequence shown here is derived from an EMBL/GenBank/DDBJ whole genome shotgun (WGS) entry which is preliminary data.</text>
</comment>
<evidence type="ECO:0000256" key="5">
    <source>
        <dbReference type="ARBA" id="ARBA00022989"/>
    </source>
</evidence>
<accession>A0AAW1NZM1</accession>
<dbReference type="EMBL" id="JALJOQ010000059">
    <property type="protein sequence ID" value="KAK9803469.1"/>
    <property type="molecule type" value="Genomic_DNA"/>
</dbReference>
<feature type="region of interest" description="Disordered" evidence="7">
    <location>
        <begin position="323"/>
        <end position="404"/>
    </location>
</feature>
<comment type="similarity">
    <text evidence="2">Belongs to the major facilitator superfamily. Sugar transporter (TC 2.A.1.1) family.</text>
</comment>
<dbReference type="Proteomes" id="UP001465755">
    <property type="component" value="Unassembled WGS sequence"/>
</dbReference>
<dbReference type="InterPro" id="IPR050814">
    <property type="entry name" value="Myo-inositol_Transporter"/>
</dbReference>
<feature type="compositionally biased region" description="Basic and acidic residues" evidence="7">
    <location>
        <begin position="219"/>
        <end position="228"/>
    </location>
</feature>
<dbReference type="PRINTS" id="PR00171">
    <property type="entry name" value="SUGRTRNSPORT"/>
</dbReference>
<dbReference type="PROSITE" id="PS50850">
    <property type="entry name" value="MFS"/>
    <property type="match status" value="1"/>
</dbReference>
<comment type="subcellular location">
    <subcellularLocation>
        <location evidence="1">Membrane</location>
        <topology evidence="1">Multi-pass membrane protein</topology>
    </subcellularLocation>
</comment>
<feature type="transmembrane region" description="Helical" evidence="8">
    <location>
        <begin position="505"/>
        <end position="524"/>
    </location>
</feature>
<feature type="transmembrane region" description="Helical" evidence="8">
    <location>
        <begin position="476"/>
        <end position="498"/>
    </location>
</feature>
<feature type="domain" description="Major facilitator superfamily (MFS) profile" evidence="9">
    <location>
        <begin position="5"/>
        <end position="621"/>
    </location>
</feature>
<dbReference type="InterPro" id="IPR036259">
    <property type="entry name" value="MFS_trans_sf"/>
</dbReference>
<feature type="transmembrane region" description="Helical" evidence="8">
    <location>
        <begin position="568"/>
        <end position="587"/>
    </location>
</feature>
<feature type="compositionally biased region" description="Basic and acidic residues" evidence="7">
    <location>
        <begin position="289"/>
        <end position="300"/>
    </location>
</feature>
<dbReference type="InterPro" id="IPR005828">
    <property type="entry name" value="MFS_sugar_transport-like"/>
</dbReference>
<keyword evidence="6 8" id="KW-0472">Membrane</keyword>
<feature type="transmembrane region" description="Helical" evidence="8">
    <location>
        <begin position="7"/>
        <end position="28"/>
    </location>
</feature>
<evidence type="ECO:0000313" key="10">
    <source>
        <dbReference type="EMBL" id="KAK9803469.1"/>
    </source>
</evidence>
<feature type="transmembrane region" description="Helical" evidence="8">
    <location>
        <begin position="77"/>
        <end position="97"/>
    </location>
</feature>
<sequence length="713" mass="75674">MLVRVAIFAALGGFLYGYDLGLIGGAMLSMRDEIALSTEATQVVVAAAKAGGFFGTFLGGGAMLYYGRRTTIALDSLFFMVGPITMAAATGLWGLVLGRFLIGMGIDAALQNAPNNWRWMVGLPVVPGLVLSAAMWMLPESPRWLVVNGRLDEALAVIHVMYTNATLPLGVQASTAEVEHELLELWSSVEKDKEAVRERALLARQARLSRRGGRASKQARKERGDRSEWQQLQLQDVHSPDPAVLAQMTNERGATDARDPRQENGGTELRPHEAAPLQAVAEETSTSDTQREPRPGDPEGSHASPAVPGAQGLRISVARLPPFKQEEPDGGSPSQPHTGLHRQLSDPTSPLYRSLSEIPNGLAPIRTTSFSEEGEGGSASATDRGADPGKAWRSAASGPRQRGAPGHDLTAAHYGFWSVQWGVMVDMWHILWGPEARAVRLALWIAVIDQAMASTAIINYAPDLIQRTSQTSNLNATLWTSCVTGAKIVGSVASMFLVDSAGRRPLLIGGSALCGAALLLLAVADHLHSTGLVVTAMCIFILSFSGSYAGVFWVLLSELFSMAAKAPAASLATAVLFAAGAVADLIFLSMHDLLGPVAFVLFAAVAFAGVVYCALHLPETKGRTLAQVQALLGGKEAAATAEGPPVEPAAHAEEMIRPTAPGSGRAIVRQRSPSRSRPQGEEMVDVMEQGHAPMLGGLRRQWEGYSRFEGGGG</sequence>
<proteinExistence type="inferred from homology"/>
<evidence type="ECO:0000256" key="7">
    <source>
        <dbReference type="SAM" id="MobiDB-lite"/>
    </source>
</evidence>
<evidence type="ECO:0000256" key="1">
    <source>
        <dbReference type="ARBA" id="ARBA00004141"/>
    </source>
</evidence>
<reference evidence="10 11" key="1">
    <citation type="journal article" date="2024" name="Nat. Commun.">
        <title>Phylogenomics reveals the evolutionary origins of lichenization in chlorophyte algae.</title>
        <authorList>
            <person name="Puginier C."/>
            <person name="Libourel C."/>
            <person name="Otte J."/>
            <person name="Skaloud P."/>
            <person name="Haon M."/>
            <person name="Grisel S."/>
            <person name="Petersen M."/>
            <person name="Berrin J.G."/>
            <person name="Delaux P.M."/>
            <person name="Dal Grande F."/>
            <person name="Keller J."/>
        </authorList>
    </citation>
    <scope>NUCLEOTIDE SEQUENCE [LARGE SCALE GENOMIC DNA]</scope>
    <source>
        <strain evidence="10 11">SAG 2036</strain>
    </source>
</reference>
<evidence type="ECO:0000256" key="8">
    <source>
        <dbReference type="SAM" id="Phobius"/>
    </source>
</evidence>
<dbReference type="InterPro" id="IPR003663">
    <property type="entry name" value="Sugar/inositol_transpt"/>
</dbReference>
<dbReference type="Gene3D" id="1.20.1250.20">
    <property type="entry name" value="MFS general substrate transporter like domains"/>
    <property type="match status" value="3"/>
</dbReference>
<dbReference type="SUPFAM" id="SSF103473">
    <property type="entry name" value="MFS general substrate transporter"/>
    <property type="match status" value="1"/>
</dbReference>
<evidence type="ECO:0000259" key="9">
    <source>
        <dbReference type="PROSITE" id="PS50850"/>
    </source>
</evidence>
<evidence type="ECO:0000256" key="2">
    <source>
        <dbReference type="ARBA" id="ARBA00010992"/>
    </source>
</evidence>
<keyword evidence="11" id="KW-1185">Reference proteome</keyword>
<feature type="compositionally biased region" description="Basic and acidic residues" evidence="7">
    <location>
        <begin position="253"/>
        <end position="262"/>
    </location>
</feature>
<dbReference type="InterPro" id="IPR020846">
    <property type="entry name" value="MFS_dom"/>
</dbReference>
<feature type="region of interest" description="Disordered" evidence="7">
    <location>
        <begin position="660"/>
        <end position="682"/>
    </location>
</feature>
<feature type="transmembrane region" description="Helical" evidence="8">
    <location>
        <begin position="530"/>
        <end position="556"/>
    </location>
</feature>
<dbReference type="InterPro" id="IPR005829">
    <property type="entry name" value="Sugar_transporter_CS"/>
</dbReference>
<dbReference type="PANTHER" id="PTHR48020">
    <property type="entry name" value="PROTON MYO-INOSITOL COTRANSPORTER"/>
    <property type="match status" value="1"/>
</dbReference>